<comment type="caution">
    <text evidence="2">The sequence shown here is derived from an EMBL/GenBank/DDBJ whole genome shotgun (WGS) entry which is preliminary data.</text>
</comment>
<accession>A0A8T1VEI7</accession>
<feature type="region of interest" description="Disordered" evidence="1">
    <location>
        <begin position="25"/>
        <end position="254"/>
    </location>
</feature>
<dbReference type="AlphaFoldDB" id="A0A8T1VEI7"/>
<feature type="compositionally biased region" description="Basic and acidic residues" evidence="1">
    <location>
        <begin position="233"/>
        <end position="254"/>
    </location>
</feature>
<evidence type="ECO:0000313" key="2">
    <source>
        <dbReference type="EMBL" id="KAG7378518.1"/>
    </source>
</evidence>
<feature type="compositionally biased region" description="Polar residues" evidence="1">
    <location>
        <begin position="94"/>
        <end position="115"/>
    </location>
</feature>
<protein>
    <submittedName>
        <fullName evidence="2">Uncharacterized protein</fullName>
    </submittedName>
</protein>
<feature type="compositionally biased region" description="Low complexity" evidence="1">
    <location>
        <begin position="170"/>
        <end position="197"/>
    </location>
</feature>
<reference evidence="2" key="1">
    <citation type="submission" date="2021-02" db="EMBL/GenBank/DDBJ databases">
        <authorList>
            <person name="Palmer J.M."/>
        </authorList>
    </citation>
    <scope>NUCLEOTIDE SEQUENCE</scope>
    <source>
        <strain evidence="2">SCRP734</strain>
    </source>
</reference>
<feature type="compositionally biased region" description="Low complexity" evidence="1">
    <location>
        <begin position="209"/>
        <end position="220"/>
    </location>
</feature>
<name>A0A8T1VEI7_9STRA</name>
<dbReference type="Proteomes" id="UP000694044">
    <property type="component" value="Unassembled WGS sequence"/>
</dbReference>
<dbReference type="EMBL" id="JAGDFM010000416">
    <property type="protein sequence ID" value="KAG7378518.1"/>
    <property type="molecule type" value="Genomic_DNA"/>
</dbReference>
<proteinExistence type="predicted"/>
<evidence type="ECO:0000313" key="3">
    <source>
        <dbReference type="Proteomes" id="UP000694044"/>
    </source>
</evidence>
<keyword evidence="3" id="KW-1185">Reference proteome</keyword>
<feature type="compositionally biased region" description="Basic and acidic residues" evidence="1">
    <location>
        <begin position="149"/>
        <end position="169"/>
    </location>
</feature>
<feature type="compositionally biased region" description="Basic and acidic residues" evidence="1">
    <location>
        <begin position="83"/>
        <end position="93"/>
    </location>
</feature>
<dbReference type="OrthoDB" id="165996at2759"/>
<organism evidence="2 3">
    <name type="scientific">Phytophthora pseudosyringae</name>
    <dbReference type="NCBI Taxonomy" id="221518"/>
    <lineage>
        <taxon>Eukaryota</taxon>
        <taxon>Sar</taxon>
        <taxon>Stramenopiles</taxon>
        <taxon>Oomycota</taxon>
        <taxon>Peronosporomycetes</taxon>
        <taxon>Peronosporales</taxon>
        <taxon>Peronosporaceae</taxon>
        <taxon>Phytophthora</taxon>
    </lineage>
</organism>
<gene>
    <name evidence="2" type="ORF">PHYPSEUDO_009955</name>
</gene>
<sequence>MPLFSKVMDVADEYNDKATEFAQQRVAQREEGENQPGNAPKHKSIGKKTAQVAEEFVAKRGNPDSNIYSSSSSYANNGGNLRDGPDNFHRNKADGSSSISSRAGYNDNYPNSSSIPRVHDEGNTYNSANKSSLDSNNSTGLVGSSTYRSSRDEVDRDTERYSGDLRNGSRDGSNGSSSSSSRVGTLNNSNLGNTSSSYPTTNLDHDTYGSSRSGGLDSGRYQSSNEYPSRSSGNDEDRNYSSGRRYGDATPKYD</sequence>
<feature type="compositionally biased region" description="Polar residues" evidence="1">
    <location>
        <begin position="221"/>
        <end position="232"/>
    </location>
</feature>
<feature type="compositionally biased region" description="Polar residues" evidence="1">
    <location>
        <begin position="123"/>
        <end position="148"/>
    </location>
</feature>
<evidence type="ECO:0000256" key="1">
    <source>
        <dbReference type="SAM" id="MobiDB-lite"/>
    </source>
</evidence>
<feature type="compositionally biased region" description="Low complexity" evidence="1">
    <location>
        <begin position="65"/>
        <end position="80"/>
    </location>
</feature>